<keyword evidence="3" id="KW-1185">Reference proteome</keyword>
<dbReference type="InterPro" id="IPR018247">
    <property type="entry name" value="EF_Hand_1_Ca_BS"/>
</dbReference>
<dbReference type="SMART" id="SM00054">
    <property type="entry name" value="EFh"/>
    <property type="match status" value="2"/>
</dbReference>
<dbReference type="EMBL" id="BAAAEO010000002">
    <property type="protein sequence ID" value="GAA0550568.1"/>
    <property type="molecule type" value="Genomic_DNA"/>
</dbReference>
<dbReference type="PROSITE" id="PS50222">
    <property type="entry name" value="EF_HAND_2"/>
    <property type="match status" value="2"/>
</dbReference>
<accession>A0ABN1DS24</accession>
<gene>
    <name evidence="2" type="ORF">GCM10009098_17860</name>
</gene>
<organism evidence="2 3">
    <name type="scientific">Rheinheimera aquimaris</name>
    <dbReference type="NCBI Taxonomy" id="412437"/>
    <lineage>
        <taxon>Bacteria</taxon>
        <taxon>Pseudomonadati</taxon>
        <taxon>Pseudomonadota</taxon>
        <taxon>Gammaproteobacteria</taxon>
        <taxon>Chromatiales</taxon>
        <taxon>Chromatiaceae</taxon>
        <taxon>Rheinheimera</taxon>
    </lineage>
</organism>
<proteinExistence type="predicted"/>
<dbReference type="Gene3D" id="1.10.238.10">
    <property type="entry name" value="EF-hand"/>
    <property type="match status" value="1"/>
</dbReference>
<dbReference type="Proteomes" id="UP001501169">
    <property type="component" value="Unassembled WGS sequence"/>
</dbReference>
<evidence type="ECO:0000313" key="3">
    <source>
        <dbReference type="Proteomes" id="UP001501169"/>
    </source>
</evidence>
<dbReference type="SUPFAM" id="SSF47473">
    <property type="entry name" value="EF-hand"/>
    <property type="match status" value="1"/>
</dbReference>
<dbReference type="PROSITE" id="PS00018">
    <property type="entry name" value="EF_HAND_1"/>
    <property type="match status" value="2"/>
</dbReference>
<evidence type="ECO:0000313" key="2">
    <source>
        <dbReference type="EMBL" id="GAA0550568.1"/>
    </source>
</evidence>
<evidence type="ECO:0000259" key="1">
    <source>
        <dbReference type="PROSITE" id="PS50222"/>
    </source>
</evidence>
<dbReference type="InterPro" id="IPR011992">
    <property type="entry name" value="EF-hand-dom_pair"/>
</dbReference>
<feature type="domain" description="EF-hand" evidence="1">
    <location>
        <begin position="9"/>
        <end position="44"/>
    </location>
</feature>
<reference evidence="2 3" key="1">
    <citation type="journal article" date="2019" name="Int. J. Syst. Evol. Microbiol.">
        <title>The Global Catalogue of Microorganisms (GCM) 10K type strain sequencing project: providing services to taxonomists for standard genome sequencing and annotation.</title>
        <authorList>
            <consortium name="The Broad Institute Genomics Platform"/>
            <consortium name="The Broad Institute Genome Sequencing Center for Infectious Disease"/>
            <person name="Wu L."/>
            <person name="Ma J."/>
        </authorList>
    </citation>
    <scope>NUCLEOTIDE SEQUENCE [LARGE SCALE GENOMIC DNA]</scope>
    <source>
        <strain evidence="2 3">JCM 14331</strain>
    </source>
</reference>
<dbReference type="RefSeq" id="WP_134052127.1">
    <property type="nucleotide sequence ID" value="NZ_BAAAEO010000002.1"/>
</dbReference>
<dbReference type="CDD" id="cd00051">
    <property type="entry name" value="EFh"/>
    <property type="match status" value="1"/>
</dbReference>
<dbReference type="Pfam" id="PF13499">
    <property type="entry name" value="EF-hand_7"/>
    <property type="match status" value="1"/>
</dbReference>
<protein>
    <recommendedName>
        <fullName evidence="1">EF-hand domain-containing protein</fullName>
    </recommendedName>
</protein>
<sequence length="81" mass="9552">MNTESLSEQQIAEIKGHFEFFDRDGNGRIDLPEFIELLTTLAPKTKVSHVEEGFKLIDTNDNGYIDFAEFLAWWQDCWFEY</sequence>
<dbReference type="InterPro" id="IPR002048">
    <property type="entry name" value="EF_hand_dom"/>
</dbReference>
<comment type="caution">
    <text evidence="2">The sequence shown here is derived from an EMBL/GenBank/DDBJ whole genome shotgun (WGS) entry which is preliminary data.</text>
</comment>
<name>A0ABN1DS24_9GAMM</name>
<feature type="domain" description="EF-hand" evidence="1">
    <location>
        <begin position="45"/>
        <end position="80"/>
    </location>
</feature>